<evidence type="ECO:0000313" key="6">
    <source>
        <dbReference type="Proteomes" id="UP001189429"/>
    </source>
</evidence>
<dbReference type="InterPro" id="IPR036443">
    <property type="entry name" value="Znf_RanBP2_sf"/>
</dbReference>
<dbReference type="InterPro" id="IPR001876">
    <property type="entry name" value="Znf_RanBP2"/>
</dbReference>
<evidence type="ECO:0000256" key="2">
    <source>
        <dbReference type="ARBA" id="ARBA00022771"/>
    </source>
</evidence>
<dbReference type="PANTHER" id="PTHR12999">
    <property type="entry name" value="ZINC FINGER RAN-BINDING DOMAIN-CONTAINING PROTEIN 2 ZRANB2-RELATED"/>
    <property type="match status" value="1"/>
</dbReference>
<keyword evidence="2" id="KW-0863">Zinc-finger</keyword>
<gene>
    <name evidence="5" type="ORF">PCOR1329_LOCUS70416</name>
</gene>
<dbReference type="PANTHER" id="PTHR12999:SF17">
    <property type="entry name" value="ZINC FINGER RAN-BINDING DOMAIN-CONTAINING PROTEIN 2"/>
    <property type="match status" value="1"/>
</dbReference>
<sequence>MSARPPPGFGFPLTAAAGFGPSAMLGGAAASRPAAPPPEGSWVCAACQNVNFPTRSTCNARACGRPRAEVDGGPPPAAGAAAAAPEGSWTCPSCGNVNFPTRAACNRRACGLPRPAGV</sequence>
<proteinExistence type="predicted"/>
<name>A0ABN9WTJ6_9DINO</name>
<keyword evidence="1" id="KW-0479">Metal-binding</keyword>
<dbReference type="Gene3D" id="4.10.1060.10">
    <property type="entry name" value="Zinc finger, RanBP2-type"/>
    <property type="match status" value="2"/>
</dbReference>
<dbReference type="SUPFAM" id="SSF90209">
    <property type="entry name" value="Ran binding protein zinc finger-like"/>
    <property type="match status" value="2"/>
</dbReference>
<evidence type="ECO:0000259" key="4">
    <source>
        <dbReference type="SMART" id="SM00547"/>
    </source>
</evidence>
<dbReference type="Proteomes" id="UP001189429">
    <property type="component" value="Unassembled WGS sequence"/>
</dbReference>
<evidence type="ECO:0000256" key="3">
    <source>
        <dbReference type="ARBA" id="ARBA00022833"/>
    </source>
</evidence>
<dbReference type="EMBL" id="CAUYUJ010019298">
    <property type="protein sequence ID" value="CAK0890112.1"/>
    <property type="molecule type" value="Genomic_DNA"/>
</dbReference>
<protein>
    <recommendedName>
        <fullName evidence="4">RanBP2-type domain-containing protein</fullName>
    </recommendedName>
</protein>
<keyword evidence="6" id="KW-1185">Reference proteome</keyword>
<evidence type="ECO:0000313" key="5">
    <source>
        <dbReference type="EMBL" id="CAK0890112.1"/>
    </source>
</evidence>
<comment type="caution">
    <text evidence="5">The sequence shown here is derived from an EMBL/GenBank/DDBJ whole genome shotgun (WGS) entry which is preliminary data.</text>
</comment>
<reference evidence="5" key="1">
    <citation type="submission" date="2023-10" db="EMBL/GenBank/DDBJ databases">
        <authorList>
            <person name="Chen Y."/>
            <person name="Shah S."/>
            <person name="Dougan E. K."/>
            <person name="Thang M."/>
            <person name="Chan C."/>
        </authorList>
    </citation>
    <scope>NUCLEOTIDE SEQUENCE [LARGE SCALE GENOMIC DNA]</scope>
</reference>
<accession>A0ABN9WTJ6</accession>
<keyword evidence="3" id="KW-0862">Zinc</keyword>
<dbReference type="SMART" id="SM00547">
    <property type="entry name" value="ZnF_RBZ"/>
    <property type="match status" value="2"/>
</dbReference>
<evidence type="ECO:0000256" key="1">
    <source>
        <dbReference type="ARBA" id="ARBA00022723"/>
    </source>
</evidence>
<feature type="domain" description="RanBP2-type" evidence="4">
    <location>
        <begin position="40"/>
        <end position="66"/>
    </location>
</feature>
<dbReference type="Pfam" id="PF00641">
    <property type="entry name" value="Zn_ribbon_RanBP"/>
    <property type="match status" value="2"/>
</dbReference>
<organism evidence="5 6">
    <name type="scientific">Prorocentrum cordatum</name>
    <dbReference type="NCBI Taxonomy" id="2364126"/>
    <lineage>
        <taxon>Eukaryota</taxon>
        <taxon>Sar</taxon>
        <taxon>Alveolata</taxon>
        <taxon>Dinophyceae</taxon>
        <taxon>Prorocentrales</taxon>
        <taxon>Prorocentraceae</taxon>
        <taxon>Prorocentrum</taxon>
    </lineage>
</organism>
<feature type="domain" description="RanBP2-type" evidence="4">
    <location>
        <begin position="87"/>
        <end position="113"/>
    </location>
</feature>